<dbReference type="CDD" id="cd05327">
    <property type="entry name" value="retinol-DH_like_SDR_c_like"/>
    <property type="match status" value="1"/>
</dbReference>
<keyword evidence="2" id="KW-0521">NADP</keyword>
<organism evidence="4 5">
    <name type="scientific">Hohenbuehelia grisea</name>
    <dbReference type="NCBI Taxonomy" id="104357"/>
    <lineage>
        <taxon>Eukaryota</taxon>
        <taxon>Fungi</taxon>
        <taxon>Dikarya</taxon>
        <taxon>Basidiomycota</taxon>
        <taxon>Agaricomycotina</taxon>
        <taxon>Agaricomycetes</taxon>
        <taxon>Agaricomycetidae</taxon>
        <taxon>Agaricales</taxon>
        <taxon>Pleurotineae</taxon>
        <taxon>Pleurotaceae</taxon>
        <taxon>Hohenbuehelia</taxon>
    </lineage>
</organism>
<evidence type="ECO:0000256" key="1">
    <source>
        <dbReference type="ARBA" id="ARBA00006484"/>
    </source>
</evidence>
<dbReference type="InterPro" id="IPR036291">
    <property type="entry name" value="NAD(P)-bd_dom_sf"/>
</dbReference>
<comment type="similarity">
    <text evidence="1">Belongs to the short-chain dehydrogenases/reductases (SDR) family.</text>
</comment>
<dbReference type="Proteomes" id="UP001556367">
    <property type="component" value="Unassembled WGS sequence"/>
</dbReference>
<dbReference type="InterPro" id="IPR002347">
    <property type="entry name" value="SDR_fam"/>
</dbReference>
<evidence type="ECO:0008006" key="6">
    <source>
        <dbReference type="Google" id="ProtNLM"/>
    </source>
</evidence>
<dbReference type="PANTHER" id="PTHR24320">
    <property type="entry name" value="RETINOL DEHYDROGENASE"/>
    <property type="match status" value="1"/>
</dbReference>
<accession>A0ABR3K2L2</accession>
<keyword evidence="5" id="KW-1185">Reference proteome</keyword>
<evidence type="ECO:0000256" key="3">
    <source>
        <dbReference type="ARBA" id="ARBA00023002"/>
    </source>
</evidence>
<evidence type="ECO:0000313" key="5">
    <source>
        <dbReference type="Proteomes" id="UP001556367"/>
    </source>
</evidence>
<evidence type="ECO:0000313" key="4">
    <source>
        <dbReference type="EMBL" id="KAL0961442.1"/>
    </source>
</evidence>
<dbReference type="Gene3D" id="3.40.50.720">
    <property type="entry name" value="NAD(P)-binding Rossmann-like Domain"/>
    <property type="match status" value="1"/>
</dbReference>
<dbReference type="PANTHER" id="PTHR24320:SF282">
    <property type="entry name" value="WW DOMAIN-CONTAINING OXIDOREDUCTASE"/>
    <property type="match status" value="1"/>
</dbReference>
<protein>
    <recommendedName>
        <fullName evidence="6">NAD(P)-binding protein</fullName>
    </recommendedName>
</protein>
<dbReference type="PRINTS" id="PR00081">
    <property type="entry name" value="GDHRDH"/>
</dbReference>
<gene>
    <name evidence="4" type="ORF">HGRIS_006387</name>
</gene>
<reference evidence="5" key="1">
    <citation type="submission" date="2024-06" db="EMBL/GenBank/DDBJ databases">
        <title>Multi-omics analyses provide insights into the biosynthesis of the anticancer antibiotic pleurotin in Hohenbuehelia grisea.</title>
        <authorList>
            <person name="Weaver J.A."/>
            <person name="Alberti F."/>
        </authorList>
    </citation>
    <scope>NUCLEOTIDE SEQUENCE [LARGE SCALE GENOMIC DNA]</scope>
    <source>
        <strain evidence="5">T-177</strain>
    </source>
</reference>
<proteinExistence type="inferred from homology"/>
<evidence type="ECO:0000256" key="2">
    <source>
        <dbReference type="ARBA" id="ARBA00022857"/>
    </source>
</evidence>
<keyword evidence="3" id="KW-0560">Oxidoreductase</keyword>
<name>A0ABR3K2L2_9AGAR</name>
<sequence>MGLVASLYDDMFPPKSKFSVDDIPDLSGKVAIVTGSSAGIGVETVKALLIHNAKVYMANRSEEKTAPIIKKLKEETGKEAIFLKLDLANLRAVKQAAAEYLSKENQLHMLFNAGVMVPPIGKVTDDGYDLQFGTNVLGHYFLTTQLLPVLVATARATGKPSRVINTSSNGHRLAKTIDFKTLKDGPQRIKKGEANLYAQSKLGNILFANELARQYGDQGIVSTSAHPGTLRTELQRDVSTVQMVLIGWLLHPAEKGALTQLWAGTMPETESYNGEYLSAWARIVKPNAASQDPALAKKLWDWMEEQVAGI</sequence>
<comment type="caution">
    <text evidence="4">The sequence shown here is derived from an EMBL/GenBank/DDBJ whole genome shotgun (WGS) entry which is preliminary data.</text>
</comment>
<dbReference type="Pfam" id="PF00106">
    <property type="entry name" value="adh_short"/>
    <property type="match status" value="1"/>
</dbReference>
<dbReference type="SUPFAM" id="SSF51735">
    <property type="entry name" value="NAD(P)-binding Rossmann-fold domains"/>
    <property type="match status" value="1"/>
</dbReference>
<dbReference type="EMBL" id="JASNQZ010000001">
    <property type="protein sequence ID" value="KAL0961442.1"/>
    <property type="molecule type" value="Genomic_DNA"/>
</dbReference>